<reference evidence="4 5" key="1">
    <citation type="journal article" date="2010" name="Stand. Genomic Sci.">
        <title>Complete genome sequence of Coraliomargarita akajimensis type strain (04OKA010-24).</title>
        <authorList>
            <person name="Mavromatis K."/>
            <person name="Abt B."/>
            <person name="Brambilla E."/>
            <person name="Lapidus A."/>
            <person name="Copeland A."/>
            <person name="Deshpande S."/>
            <person name="Nolan M."/>
            <person name="Lucas S."/>
            <person name="Tice H."/>
            <person name="Cheng J.F."/>
            <person name="Han C."/>
            <person name="Detter J.C."/>
            <person name="Woyke T."/>
            <person name="Goodwin L."/>
            <person name="Pitluck S."/>
            <person name="Held B."/>
            <person name="Brettin T."/>
            <person name="Tapia R."/>
            <person name="Ivanova N."/>
            <person name="Mikhailova N."/>
            <person name="Pati A."/>
            <person name="Liolios K."/>
            <person name="Chen A."/>
            <person name="Palaniappan K."/>
            <person name="Land M."/>
            <person name="Hauser L."/>
            <person name="Chang Y.J."/>
            <person name="Jeffries C.D."/>
            <person name="Rohde M."/>
            <person name="Goker M."/>
            <person name="Bristow J."/>
            <person name="Eisen J.A."/>
            <person name="Markowitz V."/>
            <person name="Hugenholtz P."/>
            <person name="Klenk H.P."/>
            <person name="Kyrpides N.C."/>
        </authorList>
    </citation>
    <scope>NUCLEOTIDE SEQUENCE [LARGE SCALE GENOMIC DNA]</scope>
    <source>
        <strain evidence="5">DSM 45221 / IAM 15411 / JCM 23193 / KCTC 12865</strain>
    </source>
</reference>
<keyword evidence="5" id="KW-1185">Reference proteome</keyword>
<dbReference type="EMBL" id="CP001998">
    <property type="protein sequence ID" value="ADE55566.1"/>
    <property type="molecule type" value="Genomic_DNA"/>
</dbReference>
<organism evidence="4 5">
    <name type="scientific">Coraliomargarita akajimensis (strain DSM 45221 / IAM 15411 / JCM 23193 / KCTC 12865 / 04OKA010-24)</name>
    <dbReference type="NCBI Taxonomy" id="583355"/>
    <lineage>
        <taxon>Bacteria</taxon>
        <taxon>Pseudomonadati</taxon>
        <taxon>Verrucomicrobiota</taxon>
        <taxon>Opitutia</taxon>
        <taxon>Puniceicoccales</taxon>
        <taxon>Coraliomargaritaceae</taxon>
        <taxon>Coraliomargarita</taxon>
    </lineage>
</organism>
<dbReference type="PANTHER" id="PTHR43630:SF2">
    <property type="entry name" value="GLYCOSYLTRANSFERASE"/>
    <property type="match status" value="1"/>
</dbReference>
<comment type="similarity">
    <text evidence="1">Belongs to the glycosyltransferase 2 family. WaaE/KdtX subfamily.</text>
</comment>
<evidence type="ECO:0000313" key="5">
    <source>
        <dbReference type="Proteomes" id="UP000000925"/>
    </source>
</evidence>
<keyword evidence="2" id="KW-1133">Transmembrane helix</keyword>
<keyword evidence="4" id="KW-0808">Transferase</keyword>
<keyword evidence="2" id="KW-0812">Transmembrane</keyword>
<name>D5EP56_CORAD</name>
<dbReference type="InterPro" id="IPR029044">
    <property type="entry name" value="Nucleotide-diphossugar_trans"/>
</dbReference>
<gene>
    <name evidence="4" type="ordered locus">Caka_2550</name>
</gene>
<dbReference type="KEGG" id="caa:Caka_2550"/>
<dbReference type="STRING" id="583355.Caka_2550"/>
<dbReference type="HOGENOM" id="CLU_065962_1_0_0"/>
<dbReference type="PANTHER" id="PTHR43630">
    <property type="entry name" value="POLY-BETA-1,6-N-ACETYL-D-GLUCOSAMINE SYNTHASE"/>
    <property type="match status" value="1"/>
</dbReference>
<evidence type="ECO:0000313" key="4">
    <source>
        <dbReference type="EMBL" id="ADE55566.1"/>
    </source>
</evidence>
<accession>D5EP56</accession>
<dbReference type="SUPFAM" id="SSF53448">
    <property type="entry name" value="Nucleotide-diphospho-sugar transferases"/>
    <property type="match status" value="1"/>
</dbReference>
<feature type="domain" description="Glycosyltransferase 2-like" evidence="3">
    <location>
        <begin position="7"/>
        <end position="113"/>
    </location>
</feature>
<dbReference type="Gene3D" id="3.90.550.10">
    <property type="entry name" value="Spore Coat Polysaccharide Biosynthesis Protein SpsA, Chain A"/>
    <property type="match status" value="1"/>
</dbReference>
<dbReference type="GO" id="GO:0016740">
    <property type="term" value="F:transferase activity"/>
    <property type="evidence" value="ECO:0007669"/>
    <property type="project" value="UniProtKB-KW"/>
</dbReference>
<dbReference type="RefSeq" id="WP_013044288.1">
    <property type="nucleotide sequence ID" value="NC_014008.1"/>
</dbReference>
<dbReference type="OrthoDB" id="9815923at2"/>
<protein>
    <submittedName>
        <fullName evidence="4">Glycosyl transferase family 2</fullName>
    </submittedName>
</protein>
<keyword evidence="2" id="KW-0472">Membrane</keyword>
<dbReference type="InterPro" id="IPR001173">
    <property type="entry name" value="Glyco_trans_2-like"/>
</dbReference>
<feature type="transmembrane region" description="Helical" evidence="2">
    <location>
        <begin position="227"/>
        <end position="244"/>
    </location>
</feature>
<evidence type="ECO:0000256" key="1">
    <source>
        <dbReference type="ARBA" id="ARBA00038494"/>
    </source>
</evidence>
<evidence type="ECO:0000256" key="2">
    <source>
        <dbReference type="SAM" id="Phobius"/>
    </source>
</evidence>
<dbReference type="Proteomes" id="UP000000925">
    <property type="component" value="Chromosome"/>
</dbReference>
<dbReference type="Pfam" id="PF00535">
    <property type="entry name" value="Glycos_transf_2"/>
    <property type="match status" value="1"/>
</dbReference>
<dbReference type="eggNOG" id="COG0463">
    <property type="taxonomic scope" value="Bacteria"/>
</dbReference>
<proteinExistence type="inferred from homology"/>
<dbReference type="CAZy" id="GT2">
    <property type="family name" value="Glycosyltransferase Family 2"/>
</dbReference>
<sequence length="262" mass="29533">MESIPLSCYIRTFNEAKRIRPVIERVREIGAEVIVVDSGSSDGTQDIARDAGATVIEKPWPGNGFQKRNGEDAASNDWLLDLDADELLSPELQHELRQLFADGEPAPGIYAVKLVTVPPVPKGVVWSNCTIAWRNKLYHKSVARMPEHAAWDQLDLPKTQPIPKLDAALLHYSFLNIEQQMAKMNRVSTVRANETRLKSKNALALRILFGFPFYLFKKLILQGMFKAGVYGFACAAVIASNRWLKDVKMYEIHLEKDGRNEL</sequence>
<evidence type="ECO:0000259" key="3">
    <source>
        <dbReference type="Pfam" id="PF00535"/>
    </source>
</evidence>
<dbReference type="CDD" id="cd02511">
    <property type="entry name" value="Beta4Glucosyltransferase"/>
    <property type="match status" value="1"/>
</dbReference>
<dbReference type="AlphaFoldDB" id="D5EP56"/>